<comment type="caution">
    <text evidence="1">The sequence shown here is derived from an EMBL/GenBank/DDBJ whole genome shotgun (WGS) entry which is preliminary data.</text>
</comment>
<evidence type="ECO:0000313" key="1">
    <source>
        <dbReference type="EMBL" id="GME94869.1"/>
    </source>
</evidence>
<keyword evidence="2" id="KW-1185">Reference proteome</keyword>
<reference evidence="1" key="1">
    <citation type="submission" date="2023-04" db="EMBL/GenBank/DDBJ databases">
        <title>Ambrosiozyma monospora NBRC 10751.</title>
        <authorList>
            <person name="Ichikawa N."/>
            <person name="Sato H."/>
            <person name="Tonouchi N."/>
        </authorList>
    </citation>
    <scope>NUCLEOTIDE SEQUENCE</scope>
    <source>
        <strain evidence="1">NBRC 10751</strain>
    </source>
</reference>
<dbReference type="EMBL" id="BSXS01009188">
    <property type="protein sequence ID" value="GME94869.1"/>
    <property type="molecule type" value="Genomic_DNA"/>
</dbReference>
<gene>
    <name evidence="1" type="ORF">Amon02_000966700</name>
</gene>
<dbReference type="Proteomes" id="UP001165064">
    <property type="component" value="Unassembled WGS sequence"/>
</dbReference>
<name>A0ACB5TTJ9_AMBMO</name>
<accession>A0ACB5TTJ9</accession>
<organism evidence="1 2">
    <name type="scientific">Ambrosiozyma monospora</name>
    <name type="common">Yeast</name>
    <name type="synonym">Endomycopsis monosporus</name>
    <dbReference type="NCBI Taxonomy" id="43982"/>
    <lineage>
        <taxon>Eukaryota</taxon>
        <taxon>Fungi</taxon>
        <taxon>Dikarya</taxon>
        <taxon>Ascomycota</taxon>
        <taxon>Saccharomycotina</taxon>
        <taxon>Pichiomycetes</taxon>
        <taxon>Pichiales</taxon>
        <taxon>Pichiaceae</taxon>
        <taxon>Ambrosiozyma</taxon>
    </lineage>
</organism>
<sequence>MLCVDVFSDGVNVATLSNADNEFVTIKSGTSLAAAQGAALIATFLSLNDTVDEAILRLKDLAVGDAINQASIVDKPGTTNKILYNYNGQVGLNLLN</sequence>
<proteinExistence type="predicted"/>
<protein>
    <submittedName>
        <fullName evidence="1">Unnamed protein product</fullName>
    </submittedName>
</protein>
<evidence type="ECO:0000313" key="2">
    <source>
        <dbReference type="Proteomes" id="UP001165064"/>
    </source>
</evidence>